<reference evidence="2 3" key="1">
    <citation type="submission" date="2014-12" db="EMBL/GenBank/DDBJ databases">
        <title>16Stimator: statistical estimation of ribosomal gene copy numbers from draft genome assemblies.</title>
        <authorList>
            <person name="Perisin M.A."/>
            <person name="Vetter M."/>
            <person name="Gilbert J.A."/>
            <person name="Bergelson J."/>
        </authorList>
    </citation>
    <scope>NUCLEOTIDE SEQUENCE [LARGE SCALE GENOMIC DNA]</scope>
    <source>
        <strain evidence="2 3">MEJ076</strain>
    </source>
</reference>
<dbReference type="Pfam" id="PF05147">
    <property type="entry name" value="LANC_like"/>
    <property type="match status" value="1"/>
</dbReference>
<dbReference type="Proteomes" id="UP000035017">
    <property type="component" value="Unassembled WGS sequence"/>
</dbReference>
<gene>
    <name evidence="2" type="ORF">RU07_21880</name>
</gene>
<dbReference type="GO" id="GO:0031179">
    <property type="term" value="P:peptide modification"/>
    <property type="evidence" value="ECO:0007669"/>
    <property type="project" value="InterPro"/>
</dbReference>
<evidence type="ECO:0000313" key="2">
    <source>
        <dbReference type="EMBL" id="KIP99284.1"/>
    </source>
</evidence>
<feature type="binding site" evidence="1">
    <location>
        <position position="263"/>
    </location>
    <ligand>
        <name>Zn(2+)</name>
        <dbReference type="ChEBI" id="CHEBI:29105"/>
    </ligand>
</feature>
<comment type="caution">
    <text evidence="2">The sequence shown here is derived from an EMBL/GenBank/DDBJ whole genome shotgun (WGS) entry which is preliminary data.</text>
</comment>
<dbReference type="EMBL" id="JXQV01000030">
    <property type="protein sequence ID" value="KIP99284.1"/>
    <property type="molecule type" value="Genomic_DNA"/>
</dbReference>
<dbReference type="Gene3D" id="1.50.10.20">
    <property type="match status" value="1"/>
</dbReference>
<feature type="binding site" evidence="1">
    <location>
        <position position="314"/>
    </location>
    <ligand>
        <name>Zn(2+)</name>
        <dbReference type="ChEBI" id="CHEBI:29105"/>
    </ligand>
</feature>
<dbReference type="AlphaFoldDB" id="A0A0D0J1C0"/>
<evidence type="ECO:0000256" key="1">
    <source>
        <dbReference type="PIRSR" id="PIRSR607822-1"/>
    </source>
</evidence>
<evidence type="ECO:0000313" key="3">
    <source>
        <dbReference type="Proteomes" id="UP000035017"/>
    </source>
</evidence>
<accession>A0A0D0J1C0</accession>
<dbReference type="PRINTS" id="PR01950">
    <property type="entry name" value="LANCSUPER"/>
</dbReference>
<dbReference type="InterPro" id="IPR007822">
    <property type="entry name" value="LANC-like"/>
</dbReference>
<keyword evidence="1" id="KW-0862">Zinc</keyword>
<dbReference type="GO" id="GO:0046872">
    <property type="term" value="F:metal ion binding"/>
    <property type="evidence" value="ECO:0007669"/>
    <property type="project" value="UniProtKB-KW"/>
</dbReference>
<keyword evidence="1" id="KW-0479">Metal-binding</keyword>
<protein>
    <recommendedName>
        <fullName evidence="4">Lanthionine synthetase C family protein</fullName>
    </recommendedName>
</protein>
<dbReference type="PRINTS" id="PR01955">
    <property type="entry name" value="LANCFRANKIA"/>
</dbReference>
<dbReference type="SUPFAM" id="SSF158745">
    <property type="entry name" value="LanC-like"/>
    <property type="match status" value="1"/>
</dbReference>
<sequence>MQLCRDAMWHDGRCTWMGWAMTIANGSATAAYRTASASLYDGVAGIALFLGRLAVHAPSAPLLATIDGAVRQVHSRLADFDALSQRSFYTGSLGAAYMLCQLGSGLNRPEWMEQGLELAERHAALPFGDDALHVIAGSGSAIPGLIYMGKHFSRPALTAAAVRHAEQLLAKGVVDARGLSWPSLLPKHNNLLGYAHGVSGMAMALLEAYAVSGDDALLHGAQEAIRYERNCFDPAQQGWPDFRVDTITAGAATLAPTCNCTWCSGSTGIGLTRLRMMELLPADSGAAEEVNIALQGASRLLMSTTAPQDLCLCHGLCGTADFVLSAGVQLDRPDIAIFADQVGDFIIEHYLNAEQPLPCGVQQRGEAPGLMMGKAGIGYFFLRLMERQTLPSVLLLKA</sequence>
<proteinExistence type="predicted"/>
<dbReference type="OrthoDB" id="9148343at2"/>
<evidence type="ECO:0008006" key="4">
    <source>
        <dbReference type="Google" id="ProtNLM"/>
    </source>
</evidence>
<name>A0A0D0J1C0_AGRTU</name>
<organism evidence="2 3">
    <name type="scientific">Agrobacterium tumefaciens</name>
    <dbReference type="NCBI Taxonomy" id="358"/>
    <lineage>
        <taxon>Bacteria</taxon>
        <taxon>Pseudomonadati</taxon>
        <taxon>Pseudomonadota</taxon>
        <taxon>Alphaproteobacteria</taxon>
        <taxon>Hyphomicrobiales</taxon>
        <taxon>Rhizobiaceae</taxon>
        <taxon>Rhizobium/Agrobacterium group</taxon>
        <taxon>Agrobacterium</taxon>
        <taxon>Agrobacterium tumefaciens complex</taxon>
    </lineage>
</organism>
<dbReference type="SMART" id="SM01260">
    <property type="entry name" value="LANC_like"/>
    <property type="match status" value="1"/>
</dbReference>
<feature type="binding site" evidence="1">
    <location>
        <position position="313"/>
    </location>
    <ligand>
        <name>Zn(2+)</name>
        <dbReference type="ChEBI" id="CHEBI:29105"/>
    </ligand>
</feature>